<dbReference type="GO" id="GO:0020037">
    <property type="term" value="F:heme binding"/>
    <property type="evidence" value="ECO:0007669"/>
    <property type="project" value="InterPro"/>
</dbReference>
<dbReference type="InterPro" id="IPR009056">
    <property type="entry name" value="Cyt_c-like_dom"/>
</dbReference>
<dbReference type="EMBL" id="CYSC01000032">
    <property type="protein sequence ID" value="CUH72521.1"/>
    <property type="molecule type" value="Genomic_DNA"/>
</dbReference>
<keyword evidence="2 4" id="KW-0479">Metal-binding</keyword>
<dbReference type="SUPFAM" id="SSF46626">
    <property type="entry name" value="Cytochrome c"/>
    <property type="match status" value="2"/>
</dbReference>
<reference evidence="6 8" key="2">
    <citation type="submission" date="2015-09" db="EMBL/GenBank/DDBJ databases">
        <authorList>
            <person name="Rodrigo-Torres L."/>
            <person name="Arahal D.R."/>
        </authorList>
    </citation>
    <scope>NUCLEOTIDE SEQUENCE [LARGE SCALE GENOMIC DNA]</scope>
    <source>
        <strain evidence="6 8">CECT 5118</strain>
    </source>
</reference>
<dbReference type="Proteomes" id="UP000051887">
    <property type="component" value="Unassembled WGS sequence"/>
</dbReference>
<feature type="domain" description="Cytochrome c" evidence="5">
    <location>
        <begin position="38"/>
        <end position="146"/>
    </location>
</feature>
<evidence type="ECO:0000313" key="9">
    <source>
        <dbReference type="Proteomes" id="UP000051887"/>
    </source>
</evidence>
<dbReference type="EMBL" id="CYSB01000025">
    <property type="protein sequence ID" value="CUH65992.1"/>
    <property type="molecule type" value="Genomic_DNA"/>
</dbReference>
<reference evidence="7 9" key="1">
    <citation type="submission" date="2015-09" db="EMBL/GenBank/DDBJ databases">
        <authorList>
            <consortium name="Swine Surveillance"/>
        </authorList>
    </citation>
    <scope>NUCLEOTIDE SEQUENCE [LARGE SCALE GENOMIC DNA]</scope>
    <source>
        <strain evidence="7 9">5120</strain>
    </source>
</reference>
<keyword evidence="1 4" id="KW-0349">Heme</keyword>
<dbReference type="GO" id="GO:0009055">
    <property type="term" value="F:electron transfer activity"/>
    <property type="evidence" value="ECO:0007669"/>
    <property type="project" value="InterPro"/>
</dbReference>
<dbReference type="PANTHER" id="PTHR35008">
    <property type="entry name" value="BLL4482 PROTEIN-RELATED"/>
    <property type="match status" value="1"/>
</dbReference>
<dbReference type="AlphaFoldDB" id="A0A0P1FU67"/>
<dbReference type="InterPro" id="IPR051459">
    <property type="entry name" value="Cytochrome_c-type_DH"/>
</dbReference>
<accession>A0A0P1FU67</accession>
<dbReference type="Gene3D" id="1.10.760.10">
    <property type="entry name" value="Cytochrome c-like domain"/>
    <property type="match status" value="2"/>
</dbReference>
<name>A0A0P1FU67_9RHOB</name>
<dbReference type="Proteomes" id="UP000051086">
    <property type="component" value="Unassembled WGS sequence"/>
</dbReference>
<evidence type="ECO:0000313" key="8">
    <source>
        <dbReference type="Proteomes" id="UP000051086"/>
    </source>
</evidence>
<feature type="domain" description="Cytochrome c" evidence="5">
    <location>
        <begin position="187"/>
        <end position="293"/>
    </location>
</feature>
<evidence type="ECO:0000256" key="1">
    <source>
        <dbReference type="ARBA" id="ARBA00022617"/>
    </source>
</evidence>
<dbReference type="PANTHER" id="PTHR35008:SF8">
    <property type="entry name" value="ALCOHOL DEHYDROGENASE CYTOCHROME C SUBUNIT"/>
    <property type="match status" value="1"/>
</dbReference>
<dbReference type="PROSITE" id="PS51007">
    <property type="entry name" value="CYTC"/>
    <property type="match status" value="2"/>
</dbReference>
<evidence type="ECO:0000313" key="6">
    <source>
        <dbReference type="EMBL" id="CUH65992.1"/>
    </source>
</evidence>
<keyword evidence="8" id="KW-1185">Reference proteome</keyword>
<dbReference type="RefSeq" id="WP_058243715.1">
    <property type="nucleotide sequence ID" value="NZ_CYSB01000025.1"/>
</dbReference>
<dbReference type="GO" id="GO:0046872">
    <property type="term" value="F:metal ion binding"/>
    <property type="evidence" value="ECO:0007669"/>
    <property type="project" value="UniProtKB-KW"/>
</dbReference>
<dbReference type="EC" id="1.17.2.1" evidence="7"/>
<dbReference type="GO" id="GO:0016491">
    <property type="term" value="F:oxidoreductase activity"/>
    <property type="evidence" value="ECO:0007669"/>
    <property type="project" value="UniProtKB-KW"/>
</dbReference>
<keyword evidence="7" id="KW-0560">Oxidoreductase</keyword>
<evidence type="ECO:0000313" key="7">
    <source>
        <dbReference type="EMBL" id="CUH72521.1"/>
    </source>
</evidence>
<proteinExistence type="predicted"/>
<keyword evidence="3 4" id="KW-0408">Iron</keyword>
<protein>
    <submittedName>
        <fullName evidence="7">Nicotinate dehydrogenase subunit B</fullName>
        <ecNumber evidence="7">1.17.2.1</ecNumber>
    </submittedName>
</protein>
<dbReference type="InterPro" id="IPR036909">
    <property type="entry name" value="Cyt_c-like_dom_sf"/>
</dbReference>
<evidence type="ECO:0000256" key="3">
    <source>
        <dbReference type="ARBA" id="ARBA00023004"/>
    </source>
</evidence>
<organism evidence="7 9">
    <name type="scientific">Thalassovita autumnalis</name>
    <dbReference type="NCBI Taxonomy" id="2072972"/>
    <lineage>
        <taxon>Bacteria</taxon>
        <taxon>Pseudomonadati</taxon>
        <taxon>Pseudomonadota</taxon>
        <taxon>Alphaproteobacteria</taxon>
        <taxon>Rhodobacterales</taxon>
        <taxon>Roseobacteraceae</taxon>
        <taxon>Thalassovita</taxon>
    </lineage>
</organism>
<dbReference type="Pfam" id="PF00034">
    <property type="entry name" value="Cytochrom_C"/>
    <property type="match status" value="2"/>
</dbReference>
<evidence type="ECO:0000259" key="5">
    <source>
        <dbReference type="PROSITE" id="PS51007"/>
    </source>
</evidence>
<gene>
    <name evidence="7" type="primary">nicB_2</name>
    <name evidence="6" type="ORF">TL5118_01558</name>
    <name evidence="7" type="ORF">TL5120_02322</name>
</gene>
<sequence length="296" mass="31239">MLRLLKWLVLLGVAGLGLGYWFTRPATLDPLAMDGLQGDAEAGALVFAAGGCASCHAAPDATGEAKLILAGGHAFPSDFGTFYAPNISPDPTQGIGGWQAVDLANAMLFGTSPTGQHYYPAFPYTSYDRTSMKDIADLWAYMQTLPASETPSKAHDVSFPFSIRASLGGWKLLFAGSEPTAVEPTNAEMQRGQYLVEVLGHCGECHTSRNALGGVNYDAWLGGAPNPSGQGRIPNITPAALDWSEADLVEYFTSGFTPDFDSAGGEMAAVVENLAKLPESDRAAIAAYLKMVPPVE</sequence>
<evidence type="ECO:0000256" key="2">
    <source>
        <dbReference type="ARBA" id="ARBA00022723"/>
    </source>
</evidence>
<evidence type="ECO:0000256" key="4">
    <source>
        <dbReference type="PROSITE-ProRule" id="PRU00433"/>
    </source>
</evidence>